<dbReference type="PANTHER" id="PTHR30108">
    <property type="entry name" value="3-OCTAPRENYL-4-HYDROXYBENZOATE CARBOXY-LYASE-RELATED"/>
    <property type="match status" value="1"/>
</dbReference>
<gene>
    <name evidence="3" type="ORF">GBAR_LOCUS14966</name>
</gene>
<dbReference type="Gene3D" id="3.40.1670.10">
    <property type="entry name" value="UbiD C-terminal domain-like"/>
    <property type="match status" value="1"/>
</dbReference>
<dbReference type="GO" id="GO:0005829">
    <property type="term" value="C:cytosol"/>
    <property type="evidence" value="ECO:0007669"/>
    <property type="project" value="TreeGrafter"/>
</dbReference>
<dbReference type="Proteomes" id="UP001174909">
    <property type="component" value="Unassembled WGS sequence"/>
</dbReference>
<name>A0AA35S9K4_GEOBA</name>
<dbReference type="Gene3D" id="1.20.5.570">
    <property type="entry name" value="Single helix bin"/>
    <property type="match status" value="1"/>
</dbReference>
<accession>A0AA35S9K4</accession>
<reference evidence="3" key="1">
    <citation type="submission" date="2023-03" db="EMBL/GenBank/DDBJ databases">
        <authorList>
            <person name="Steffen K."/>
            <person name="Cardenas P."/>
        </authorList>
    </citation>
    <scope>NUCLEOTIDE SEQUENCE</scope>
</reference>
<comment type="caution">
    <text evidence="3">The sequence shown here is derived from an EMBL/GenBank/DDBJ whole genome shotgun (WGS) entry which is preliminary data.</text>
</comment>
<dbReference type="GO" id="GO:0006744">
    <property type="term" value="P:ubiquinone biosynthetic process"/>
    <property type="evidence" value="ECO:0007669"/>
    <property type="project" value="TreeGrafter"/>
</dbReference>
<evidence type="ECO:0000259" key="1">
    <source>
        <dbReference type="Pfam" id="PF01977"/>
    </source>
</evidence>
<dbReference type="NCBIfam" id="TIGR00148">
    <property type="entry name" value="UbiD family decarboxylase"/>
    <property type="match status" value="1"/>
</dbReference>
<evidence type="ECO:0000313" key="3">
    <source>
        <dbReference type="EMBL" id="CAI8025978.1"/>
    </source>
</evidence>
<feature type="domain" description="3-octaprenyl-4-hydroxybenzoate carboxy-lyase-like C-terminal" evidence="2">
    <location>
        <begin position="116"/>
        <end position="239"/>
    </location>
</feature>
<organism evidence="3 4">
    <name type="scientific">Geodia barretti</name>
    <name type="common">Barrett's horny sponge</name>
    <dbReference type="NCBI Taxonomy" id="519541"/>
    <lineage>
        <taxon>Eukaryota</taxon>
        <taxon>Metazoa</taxon>
        <taxon>Porifera</taxon>
        <taxon>Demospongiae</taxon>
        <taxon>Heteroscleromorpha</taxon>
        <taxon>Tetractinellida</taxon>
        <taxon>Astrophorina</taxon>
        <taxon>Geodiidae</taxon>
        <taxon>Geodia</taxon>
    </lineage>
</organism>
<evidence type="ECO:0000259" key="2">
    <source>
        <dbReference type="Pfam" id="PF20696"/>
    </source>
</evidence>
<dbReference type="InterPro" id="IPR002830">
    <property type="entry name" value="UbiD"/>
</dbReference>
<feature type="domain" description="3-octaprenyl-4-hydroxybenzoate carboxy-lyase-like Rift-related" evidence="1">
    <location>
        <begin position="1"/>
        <end position="111"/>
    </location>
</feature>
<dbReference type="SUPFAM" id="SSF50475">
    <property type="entry name" value="FMN-binding split barrel"/>
    <property type="match status" value="1"/>
</dbReference>
<dbReference type="InterPro" id="IPR048304">
    <property type="entry name" value="UbiD_Rift_dom"/>
</dbReference>
<dbReference type="EMBL" id="CASHTH010002193">
    <property type="protein sequence ID" value="CAI8025978.1"/>
    <property type="molecule type" value="Genomic_DNA"/>
</dbReference>
<dbReference type="InterPro" id="IPR049381">
    <property type="entry name" value="UbiD-like_C"/>
</dbReference>
<evidence type="ECO:0000313" key="4">
    <source>
        <dbReference type="Proteomes" id="UP001174909"/>
    </source>
</evidence>
<proteinExistence type="predicted"/>
<sequence length="276" mass="30959">MPVAVAIGGDPVMSYIGTAPLPSGIDELLFAGFLRKANVPMVACKTIDMLVPADADIVIEGYIEPDETCIEGPFGDHTGYYSLEDEYPVFHITAITHRKRPIYQTIIVGKPPMEDCYMGKATERIFMPLIKTQLPELVDMNLPLFGVFHNFALISIDKRYPYHAKKIMHSLWGLGQLMFSKIIIVVDKDVDVQNVDEVLFRVGSNVDPKRDVTIVEGPVDVLDHAAPLMGAGSKMGIDATTKWREEGYQREWPDEITMSQEIIDLVEKRWKEYGIG</sequence>
<protein>
    <submittedName>
        <fullName evidence="3">Uncharacterized protein AF_0209</fullName>
    </submittedName>
</protein>
<keyword evidence="4" id="KW-1185">Reference proteome</keyword>
<dbReference type="SUPFAM" id="SSF143968">
    <property type="entry name" value="UbiD C-terminal domain-like"/>
    <property type="match status" value="1"/>
</dbReference>
<dbReference type="Pfam" id="PF01977">
    <property type="entry name" value="UbiD"/>
    <property type="match status" value="1"/>
</dbReference>
<dbReference type="AlphaFoldDB" id="A0AA35S9K4"/>
<dbReference type="GO" id="GO:0008694">
    <property type="term" value="F:4-hydroxy-3-polyprenylbenzoate decarboxylase activity"/>
    <property type="evidence" value="ECO:0007669"/>
    <property type="project" value="TreeGrafter"/>
</dbReference>
<dbReference type="Pfam" id="PF20696">
    <property type="entry name" value="UbiD_C"/>
    <property type="match status" value="1"/>
</dbReference>
<dbReference type="PANTHER" id="PTHR30108:SF17">
    <property type="entry name" value="FERULIC ACID DECARBOXYLASE 1"/>
    <property type="match status" value="1"/>
</dbReference>